<accession>A0A2J6NMA2</accession>
<evidence type="ECO:0000313" key="1">
    <source>
        <dbReference type="EMBL" id="PMB82450.1"/>
    </source>
</evidence>
<evidence type="ECO:0000313" key="2">
    <source>
        <dbReference type="Proteomes" id="UP000239920"/>
    </source>
</evidence>
<dbReference type="OrthoDB" id="2300379at2"/>
<comment type="caution">
    <text evidence="1">The sequence shown here is derived from an EMBL/GenBank/DDBJ whole genome shotgun (WGS) entry which is preliminary data.</text>
</comment>
<dbReference type="EMBL" id="PNFV01000005">
    <property type="protein sequence ID" value="PMB82450.1"/>
    <property type="molecule type" value="Genomic_DNA"/>
</dbReference>
<organism evidence="1 2">
    <name type="scientific">Limosilactobacillus pontis</name>
    <dbReference type="NCBI Taxonomy" id="35787"/>
    <lineage>
        <taxon>Bacteria</taxon>
        <taxon>Bacillati</taxon>
        <taxon>Bacillota</taxon>
        <taxon>Bacilli</taxon>
        <taxon>Lactobacillales</taxon>
        <taxon>Lactobacillaceae</taxon>
        <taxon>Limosilactobacillus</taxon>
    </lineage>
</organism>
<protein>
    <submittedName>
        <fullName evidence="1">Uncharacterized protein</fullName>
    </submittedName>
</protein>
<proteinExistence type="predicted"/>
<sequence>MQQEIRQSTTTGQVTLTRADGTSIQFSNGGVDGEFEVIITDQATIPALFEKVGEFDGEYSIRGLKLGAATPVVKLSGKYIVYGNPANGNVILAKQN</sequence>
<dbReference type="Proteomes" id="UP000239920">
    <property type="component" value="Unassembled WGS sequence"/>
</dbReference>
<dbReference type="RefSeq" id="WP_104688699.1">
    <property type="nucleotide sequence ID" value="NZ_JBKTHY010000002.1"/>
</dbReference>
<dbReference type="AlphaFoldDB" id="A0A2J6NMA2"/>
<name>A0A2J6NMA2_9LACO</name>
<reference evidence="1 2" key="1">
    <citation type="submission" date="2017-09" db="EMBL/GenBank/DDBJ databases">
        <title>Bacterial strain isolated from the female urinary microbiota.</title>
        <authorList>
            <person name="Thomas-White K."/>
            <person name="Kumar N."/>
            <person name="Forster S."/>
            <person name="Putonti C."/>
            <person name="Lawley T."/>
            <person name="Wolfe A.J."/>
        </authorList>
    </citation>
    <scope>NUCLEOTIDE SEQUENCE [LARGE SCALE GENOMIC DNA]</scope>
    <source>
        <strain evidence="1 2">UMB0683</strain>
    </source>
</reference>
<gene>
    <name evidence="1" type="ORF">CK797_05195</name>
</gene>